<evidence type="ECO:0000313" key="2">
    <source>
        <dbReference type="EMBL" id="MBC1300416.1"/>
    </source>
</evidence>
<comment type="caution">
    <text evidence="2">The sequence shown here is derived from an EMBL/GenBank/DDBJ whole genome shotgun (WGS) entry which is preliminary data.</text>
</comment>
<organism evidence="2 3">
    <name type="scientific">Trichormus variabilis N2B</name>
    <dbReference type="NCBI Taxonomy" id="2681315"/>
    <lineage>
        <taxon>Bacteria</taxon>
        <taxon>Bacillati</taxon>
        <taxon>Cyanobacteriota</taxon>
        <taxon>Cyanophyceae</taxon>
        <taxon>Nostocales</taxon>
        <taxon>Nostocaceae</taxon>
        <taxon>Trichormus</taxon>
    </lineage>
</organism>
<evidence type="ECO:0008006" key="4">
    <source>
        <dbReference type="Google" id="ProtNLM"/>
    </source>
</evidence>
<keyword evidence="1" id="KW-1133">Transmembrane helix</keyword>
<gene>
    <name evidence="2" type="ORF">GNE12_00625</name>
</gene>
<dbReference type="Proteomes" id="UP000570851">
    <property type="component" value="Unassembled WGS sequence"/>
</dbReference>
<dbReference type="EMBL" id="JACKZP010000002">
    <property type="protein sequence ID" value="MBC1300416.1"/>
    <property type="molecule type" value="Genomic_DNA"/>
</dbReference>
<dbReference type="GeneID" id="58721799"/>
<evidence type="ECO:0000313" key="3">
    <source>
        <dbReference type="Proteomes" id="UP000570851"/>
    </source>
</evidence>
<protein>
    <recommendedName>
        <fullName evidence="4">Transposase</fullName>
    </recommendedName>
</protein>
<reference evidence="2 3" key="1">
    <citation type="submission" date="2019-11" db="EMBL/GenBank/DDBJ databases">
        <title>Comparison of genomes from free-living endosymbiotic cyanobacteria isolated from Azolla.</title>
        <authorList>
            <person name="Thiel T."/>
            <person name="Pratte B."/>
        </authorList>
    </citation>
    <scope>NUCLEOTIDE SEQUENCE [LARGE SCALE GENOMIC DNA]</scope>
    <source>
        <strain evidence="2 3">N2B</strain>
    </source>
</reference>
<keyword evidence="1" id="KW-0812">Transmembrane</keyword>
<name>A0ABR6S2G6_ANAVA</name>
<keyword evidence="3" id="KW-1185">Reference proteome</keyword>
<keyword evidence="1" id="KW-0472">Membrane</keyword>
<dbReference type="RefSeq" id="WP_041456380.1">
    <property type="nucleotide sequence ID" value="NZ_JACKZP010000002.1"/>
</dbReference>
<accession>A0ABR6S2G6</accession>
<sequence>MVVSPAIIFVVGILWFVFDGGDRSKITRRSLLRTALVAMNYALTEVNALKRWEREKRNCASI</sequence>
<proteinExistence type="predicted"/>
<feature type="transmembrane region" description="Helical" evidence="1">
    <location>
        <begin position="6"/>
        <end position="22"/>
    </location>
</feature>
<evidence type="ECO:0000256" key="1">
    <source>
        <dbReference type="SAM" id="Phobius"/>
    </source>
</evidence>